<proteinExistence type="predicted"/>
<keyword evidence="9" id="KW-1185">Reference proteome</keyword>
<name>A0AAF0T825_SOLVR</name>
<sequence>FPEYFPGVPPERKIDYEIYLLSDTQPILIPPYIKAPIELQELKDQWKDLLDKGFIRPNYRQLNKVIIKNKYPITRIDYLFDQLKVSGEGVRVNSQKIEAVEQWPRPTAPKDIKSFLGLASYYRRFVEGCSSIASPLTKLTQKNVKFQWSNECCVIYCDASRVGLSCVLMQRGKLIAYTSRQLKVHEKNYPTHYLELAAVVFSLKILRHYLYGVHVDAFIDHTTLQYVFTQKELNLRQRRWLEFLKDHEMNVLYHPSKAKVVLDALSRLSMRSIAHVEE</sequence>
<evidence type="ECO:0000256" key="5">
    <source>
        <dbReference type="ARBA" id="ARBA00022801"/>
    </source>
</evidence>
<feature type="non-terminal residue" evidence="8">
    <location>
        <position position="1"/>
    </location>
</feature>
<dbReference type="FunFam" id="3.30.70.270:FF:000020">
    <property type="entry name" value="Transposon Tf2-6 polyprotein-like Protein"/>
    <property type="match status" value="1"/>
</dbReference>
<dbReference type="CDD" id="cd09274">
    <property type="entry name" value="RNase_HI_RT_Ty3"/>
    <property type="match status" value="1"/>
</dbReference>
<dbReference type="InterPro" id="IPR041373">
    <property type="entry name" value="RT_RNaseH"/>
</dbReference>
<protein>
    <recommendedName>
        <fullName evidence="7">Reverse transcriptase RNase H-like domain-containing protein</fullName>
    </recommendedName>
</protein>
<dbReference type="GO" id="GO:0004519">
    <property type="term" value="F:endonuclease activity"/>
    <property type="evidence" value="ECO:0007669"/>
    <property type="project" value="UniProtKB-KW"/>
</dbReference>
<keyword evidence="2" id="KW-0548">Nucleotidyltransferase</keyword>
<dbReference type="GO" id="GO:0003964">
    <property type="term" value="F:RNA-directed DNA polymerase activity"/>
    <property type="evidence" value="ECO:0007669"/>
    <property type="project" value="UniProtKB-KW"/>
</dbReference>
<dbReference type="Pfam" id="PF17917">
    <property type="entry name" value="RT_RNaseH"/>
    <property type="match status" value="1"/>
</dbReference>
<evidence type="ECO:0000256" key="1">
    <source>
        <dbReference type="ARBA" id="ARBA00022679"/>
    </source>
</evidence>
<evidence type="ECO:0000313" key="8">
    <source>
        <dbReference type="EMBL" id="WMV08289.1"/>
    </source>
</evidence>
<dbReference type="GO" id="GO:0016787">
    <property type="term" value="F:hydrolase activity"/>
    <property type="evidence" value="ECO:0007669"/>
    <property type="project" value="UniProtKB-KW"/>
</dbReference>
<dbReference type="PANTHER" id="PTHR37984:SF5">
    <property type="entry name" value="PROTEIN NYNRIN-LIKE"/>
    <property type="match status" value="1"/>
</dbReference>
<feature type="domain" description="Reverse transcriptase RNase H-like" evidence="7">
    <location>
        <begin position="153"/>
        <end position="246"/>
    </location>
</feature>
<evidence type="ECO:0000256" key="3">
    <source>
        <dbReference type="ARBA" id="ARBA00022722"/>
    </source>
</evidence>
<keyword evidence="6" id="KW-0695">RNA-directed DNA polymerase</keyword>
<dbReference type="EMBL" id="CP133612">
    <property type="protein sequence ID" value="WMV08289.1"/>
    <property type="molecule type" value="Genomic_DNA"/>
</dbReference>
<dbReference type="PANTHER" id="PTHR37984">
    <property type="entry name" value="PROTEIN CBG26694"/>
    <property type="match status" value="1"/>
</dbReference>
<gene>
    <name evidence="8" type="ORF">MTR67_001674</name>
</gene>
<keyword evidence="1" id="KW-0808">Transferase</keyword>
<keyword evidence="3" id="KW-0540">Nuclease</keyword>
<evidence type="ECO:0000256" key="4">
    <source>
        <dbReference type="ARBA" id="ARBA00022759"/>
    </source>
</evidence>
<dbReference type="SUPFAM" id="SSF56672">
    <property type="entry name" value="DNA/RNA polymerases"/>
    <property type="match status" value="1"/>
</dbReference>
<dbReference type="InterPro" id="IPR043128">
    <property type="entry name" value="Rev_trsase/Diguanyl_cyclase"/>
</dbReference>
<evidence type="ECO:0000256" key="6">
    <source>
        <dbReference type="ARBA" id="ARBA00022918"/>
    </source>
</evidence>
<keyword evidence="4" id="KW-0255">Endonuclease</keyword>
<evidence type="ECO:0000256" key="2">
    <source>
        <dbReference type="ARBA" id="ARBA00022695"/>
    </source>
</evidence>
<dbReference type="InterPro" id="IPR050951">
    <property type="entry name" value="Retrovirus_Pol_polyprotein"/>
</dbReference>
<dbReference type="InterPro" id="IPR043502">
    <property type="entry name" value="DNA/RNA_pol_sf"/>
</dbReference>
<dbReference type="AlphaFoldDB" id="A0AAF0T825"/>
<keyword evidence="5" id="KW-0378">Hydrolase</keyword>
<dbReference type="Proteomes" id="UP001234989">
    <property type="component" value="Chromosome 1"/>
</dbReference>
<dbReference type="Gene3D" id="3.30.70.270">
    <property type="match status" value="1"/>
</dbReference>
<organism evidence="8 9">
    <name type="scientific">Solanum verrucosum</name>
    <dbReference type="NCBI Taxonomy" id="315347"/>
    <lineage>
        <taxon>Eukaryota</taxon>
        <taxon>Viridiplantae</taxon>
        <taxon>Streptophyta</taxon>
        <taxon>Embryophyta</taxon>
        <taxon>Tracheophyta</taxon>
        <taxon>Spermatophyta</taxon>
        <taxon>Magnoliopsida</taxon>
        <taxon>eudicotyledons</taxon>
        <taxon>Gunneridae</taxon>
        <taxon>Pentapetalae</taxon>
        <taxon>asterids</taxon>
        <taxon>lamiids</taxon>
        <taxon>Solanales</taxon>
        <taxon>Solanaceae</taxon>
        <taxon>Solanoideae</taxon>
        <taxon>Solaneae</taxon>
        <taxon>Solanum</taxon>
    </lineage>
</organism>
<accession>A0AAF0T825</accession>
<evidence type="ECO:0000259" key="7">
    <source>
        <dbReference type="Pfam" id="PF17917"/>
    </source>
</evidence>
<reference evidence="8" key="1">
    <citation type="submission" date="2023-08" db="EMBL/GenBank/DDBJ databases">
        <title>A de novo genome assembly of Solanum verrucosum Schlechtendal, a Mexican diploid species geographically isolated from the other diploid A-genome species in potato relatives.</title>
        <authorList>
            <person name="Hosaka K."/>
        </authorList>
    </citation>
    <scope>NUCLEOTIDE SEQUENCE</scope>
    <source>
        <tissue evidence="8">Young leaves</tissue>
    </source>
</reference>
<evidence type="ECO:0000313" key="9">
    <source>
        <dbReference type="Proteomes" id="UP001234989"/>
    </source>
</evidence>